<geneLocation type="plasmid" evidence="7">
    <name>LIBA6289</name>
</geneLocation>
<evidence type="ECO:0000256" key="5">
    <source>
        <dbReference type="SAM" id="Phobius"/>
    </source>
</evidence>
<dbReference type="InterPro" id="IPR008258">
    <property type="entry name" value="Transglycosylase_SLT_dom_1"/>
</dbReference>
<dbReference type="GO" id="GO:0006508">
    <property type="term" value="P:proteolysis"/>
    <property type="evidence" value="ECO:0007669"/>
    <property type="project" value="UniProtKB-KW"/>
</dbReference>
<evidence type="ECO:0000313" key="9">
    <source>
        <dbReference type="Proteomes" id="UP000411588"/>
    </source>
</evidence>
<evidence type="ECO:0000313" key="7">
    <source>
        <dbReference type="EMBL" id="AVX33738.1"/>
    </source>
</evidence>
<keyword evidence="5" id="KW-1133">Transmembrane helix</keyword>
<dbReference type="GO" id="GO:0008234">
    <property type="term" value="F:cysteine-type peptidase activity"/>
    <property type="evidence" value="ECO:0007669"/>
    <property type="project" value="UniProtKB-KW"/>
</dbReference>
<evidence type="ECO:0000313" key="8">
    <source>
        <dbReference type="EMBL" id="VFD35868.1"/>
    </source>
</evidence>
<keyword evidence="2" id="KW-0645">Protease</keyword>
<dbReference type="Proteomes" id="UP000411588">
    <property type="component" value="Unassembled WGS sequence"/>
</dbReference>
<dbReference type="Gene3D" id="1.10.530.10">
    <property type="match status" value="1"/>
</dbReference>
<dbReference type="PANTHER" id="PTHR47359">
    <property type="entry name" value="PEPTIDOGLYCAN DL-ENDOPEPTIDASE CWLO"/>
    <property type="match status" value="1"/>
</dbReference>
<dbReference type="PROSITE" id="PS51935">
    <property type="entry name" value="NLPC_P60"/>
    <property type="match status" value="1"/>
</dbReference>
<dbReference type="EC" id="3.4.-.-" evidence="8"/>
<dbReference type="Pfam" id="PF01464">
    <property type="entry name" value="SLT"/>
    <property type="match status" value="1"/>
</dbReference>
<evidence type="ECO:0000259" key="6">
    <source>
        <dbReference type="PROSITE" id="PS51935"/>
    </source>
</evidence>
<sequence precursor="true">MKCKKSNILVKLLLASGVGTLLFFLFLISTIILLLSSSNRGGGFQNATLKGVPEEFIQHFNEAAEVFKVPNWTLAAIAKQESNFNPSCAYGGAWGIMQIQKTDWSYYIGNGLGDIYKELGYSYSSADDMWSTYLNDVRAQILAGSWECMRYTNVVLKNKGIISKVPYKDNKKLAENMGLIDWYADENDSQFREILRRSFACYNGGPGYGLSVNLDTAQNDYPNKVFGYAMEFRNTGLVGDIIGGDVAVSDSEKVNAIISLMQQQLGKPYLWGATGPNRFDCSGLMLYCFKNAVGINLPRTANAQYKASQPISFEELQPGDFVFRLSNGVAKHVQLYIGDGKVIHSPQTGDVVKISNVPHKSDNRYGRWSGLD</sequence>
<feature type="transmembrane region" description="Helical" evidence="5">
    <location>
        <begin position="12"/>
        <end position="35"/>
    </location>
</feature>
<proteinExistence type="inferred from homology"/>
<dbReference type="Gene3D" id="3.90.1720.10">
    <property type="entry name" value="endopeptidase domain like (from Nostoc punctiforme)"/>
    <property type="match status" value="1"/>
</dbReference>
<gene>
    <name evidence="8" type="primary">yafL</name>
    <name evidence="7" type="ORF">plasmid_LIBA6289_00053</name>
    <name evidence="8" type="ORF">SAMEA1402399_03736</name>
</gene>
<keyword evidence="5" id="KW-0472">Membrane</keyword>
<evidence type="ECO:0000256" key="2">
    <source>
        <dbReference type="ARBA" id="ARBA00022670"/>
    </source>
</evidence>
<protein>
    <submittedName>
        <fullName evidence="7">Cell wall-binding protein</fullName>
        <ecNumber evidence="8">3.4.-.-</ecNumber>
    </submittedName>
</protein>
<accession>A0A2R4NCC0</accession>
<reference evidence="8 9" key="2">
    <citation type="submission" date="2019-02" db="EMBL/GenBank/DDBJ databases">
        <authorList>
            <consortium name="Pathogen Informatics"/>
        </authorList>
    </citation>
    <scope>NUCLEOTIDE SEQUENCE [LARGE SCALE GENOMIC DNA]</scope>
    <source>
        <strain evidence="8">Clo34</strain>
        <strain evidence="9">clo34</strain>
    </source>
</reference>
<dbReference type="SUPFAM" id="SSF53955">
    <property type="entry name" value="Lysozyme-like"/>
    <property type="match status" value="1"/>
</dbReference>
<evidence type="ECO:0000256" key="4">
    <source>
        <dbReference type="ARBA" id="ARBA00022807"/>
    </source>
</evidence>
<keyword evidence="5" id="KW-0812">Transmembrane</keyword>
<dbReference type="InterPro" id="IPR038765">
    <property type="entry name" value="Papain-like_cys_pep_sf"/>
</dbReference>
<dbReference type="AlphaFoldDB" id="A0A2R4NCC0"/>
<evidence type="ECO:0000256" key="3">
    <source>
        <dbReference type="ARBA" id="ARBA00022801"/>
    </source>
</evidence>
<dbReference type="InterPro" id="IPR051794">
    <property type="entry name" value="PG_Endopeptidase_C40"/>
</dbReference>
<evidence type="ECO:0000256" key="1">
    <source>
        <dbReference type="ARBA" id="ARBA00007074"/>
    </source>
</evidence>
<dbReference type="RefSeq" id="WP_076636920.1">
    <property type="nucleotide sequence ID" value="NZ_BDSN01000032.1"/>
</dbReference>
<dbReference type="SUPFAM" id="SSF54001">
    <property type="entry name" value="Cysteine proteinases"/>
    <property type="match status" value="1"/>
</dbReference>
<dbReference type="PANTHER" id="PTHR47359:SF3">
    <property type="entry name" value="NLP_P60 DOMAIN-CONTAINING PROTEIN-RELATED"/>
    <property type="match status" value="1"/>
</dbReference>
<keyword evidence="7" id="KW-0614">Plasmid</keyword>
<dbReference type="InterPro" id="IPR000064">
    <property type="entry name" value="NLP_P60_dom"/>
</dbReference>
<name>A0A2R4NCC0_CLODI</name>
<keyword evidence="3 8" id="KW-0378">Hydrolase</keyword>
<keyword evidence="4" id="KW-0788">Thiol protease</keyword>
<feature type="domain" description="NlpC/P60" evidence="6">
    <location>
        <begin position="251"/>
        <end position="372"/>
    </location>
</feature>
<dbReference type="EMBL" id="MF547664">
    <property type="protein sequence ID" value="AVX33738.1"/>
    <property type="molecule type" value="Genomic_DNA"/>
</dbReference>
<organism evidence="7">
    <name type="scientific">Clostridioides difficile</name>
    <name type="common">Peptoclostridium difficile</name>
    <dbReference type="NCBI Taxonomy" id="1496"/>
    <lineage>
        <taxon>Bacteria</taxon>
        <taxon>Bacillati</taxon>
        <taxon>Bacillota</taxon>
        <taxon>Clostridia</taxon>
        <taxon>Peptostreptococcales</taxon>
        <taxon>Peptostreptococcaceae</taxon>
        <taxon>Clostridioides</taxon>
    </lineage>
</organism>
<reference evidence="7" key="1">
    <citation type="journal article" date="2018" name="Genome Biol. Evol.">
        <title>Two Groups of Cocirculating, Epidemic Clostridiodes difficile Strains Microdiversify through Different Mechanisms.</title>
        <authorList>
            <person name="Murillo T."/>
            <person name="Ramirez-Vargas G."/>
            <person name="Riedel T."/>
            <person name="Overmann J."/>
            <person name="Andersen J.M."/>
            <person name="Guzman-Verri C."/>
            <person name="Chaves-Olarte E."/>
            <person name="Rodriguez C."/>
        </authorList>
    </citation>
    <scope>NUCLEOTIDE SEQUENCE</scope>
    <source>
        <strain evidence="7">LIBA-6289</strain>
        <plasmid evidence="7">LIBA6289</plasmid>
    </source>
</reference>
<dbReference type="InterPro" id="IPR023346">
    <property type="entry name" value="Lysozyme-like_dom_sf"/>
</dbReference>
<comment type="similarity">
    <text evidence="1">Belongs to the peptidase C40 family.</text>
</comment>
<dbReference type="EMBL" id="CAADAN010000019">
    <property type="protein sequence ID" value="VFD35868.1"/>
    <property type="molecule type" value="Genomic_DNA"/>
</dbReference>
<dbReference type="Pfam" id="PF00877">
    <property type="entry name" value="NLPC_P60"/>
    <property type="match status" value="1"/>
</dbReference>